<name>A0A7V5LIS2_CALAY</name>
<evidence type="ECO:0000313" key="3">
    <source>
        <dbReference type="EMBL" id="HHE54746.1"/>
    </source>
</evidence>
<organism evidence="3">
    <name type="scientific">Caldithrix abyssi</name>
    <dbReference type="NCBI Taxonomy" id="187145"/>
    <lineage>
        <taxon>Bacteria</taxon>
        <taxon>Pseudomonadati</taxon>
        <taxon>Calditrichota</taxon>
        <taxon>Calditrichia</taxon>
        <taxon>Calditrichales</taxon>
        <taxon>Calditrichaceae</taxon>
        <taxon>Caldithrix</taxon>
    </lineage>
</organism>
<dbReference type="AlphaFoldDB" id="A0A7V5LIS2"/>
<feature type="coiled-coil region" evidence="1">
    <location>
        <begin position="363"/>
        <end position="393"/>
    </location>
</feature>
<comment type="caution">
    <text evidence="3">The sequence shown here is derived from an EMBL/GenBank/DDBJ whole genome shotgun (WGS) entry which is preliminary data.</text>
</comment>
<dbReference type="EMBL" id="DRTD01000222">
    <property type="protein sequence ID" value="HHE54746.1"/>
    <property type="molecule type" value="Genomic_DNA"/>
</dbReference>
<keyword evidence="2" id="KW-0732">Signal</keyword>
<feature type="chain" id="PRO_5030734237" evidence="2">
    <location>
        <begin position="21"/>
        <end position="394"/>
    </location>
</feature>
<dbReference type="Proteomes" id="UP000886111">
    <property type="component" value="Unassembled WGS sequence"/>
</dbReference>
<keyword evidence="1" id="KW-0175">Coiled coil</keyword>
<sequence>MKKLFFTLLVLLLGAQFSFSQLPNSDRTLMYTQTGKTVEPGRLFFYNEMNFFTKVADFVGNLKPQNFQTANYWLVAGNTVFTYGIADHFDASLGIRVYQDTHYSNEFNLPDDLFLTFRVGSIEFGYGHFQTALLTSFRIPVGEKHNYPFAEYASGAFEYSFLSAISFYLDPYFPDRALSFHYNIGIWNHNEKGRTVYKYERNYRDPSGVLHLKGEELKGTVNSMDLRMALAAVIPTDMFDFRFELSGILYLQKPDAFVYSAEEWAFFTPSIRYKPASWASIDLGADFRLSPAVRQWTNPIVPDLSQQLDLPKNYPSWRIHLGANLNLQLLKSGVQKAEDLYEREQLQQSRQFFDAVLQEKSKSKDIQSEIESLRKLRKETEQEIQELKKLLEED</sequence>
<evidence type="ECO:0000256" key="2">
    <source>
        <dbReference type="SAM" id="SignalP"/>
    </source>
</evidence>
<feature type="signal peptide" evidence="2">
    <location>
        <begin position="1"/>
        <end position="20"/>
    </location>
</feature>
<reference evidence="3" key="1">
    <citation type="journal article" date="2020" name="mSystems">
        <title>Genome- and Community-Level Interaction Insights into Carbon Utilization and Element Cycling Functions of Hydrothermarchaeota in Hydrothermal Sediment.</title>
        <authorList>
            <person name="Zhou Z."/>
            <person name="Liu Y."/>
            <person name="Xu W."/>
            <person name="Pan J."/>
            <person name="Luo Z.H."/>
            <person name="Li M."/>
        </authorList>
    </citation>
    <scope>NUCLEOTIDE SEQUENCE [LARGE SCALE GENOMIC DNA]</scope>
    <source>
        <strain evidence="3">HyVt-76</strain>
    </source>
</reference>
<accession>A0A7V5LIS2</accession>
<protein>
    <submittedName>
        <fullName evidence="3">Uncharacterized protein</fullName>
    </submittedName>
</protein>
<proteinExistence type="predicted"/>
<gene>
    <name evidence="3" type="ORF">ENL21_03115</name>
</gene>
<evidence type="ECO:0000256" key="1">
    <source>
        <dbReference type="SAM" id="Coils"/>
    </source>
</evidence>